<dbReference type="GO" id="GO:0003676">
    <property type="term" value="F:nucleic acid binding"/>
    <property type="evidence" value="ECO:0007669"/>
    <property type="project" value="InterPro"/>
</dbReference>
<evidence type="ECO:0000256" key="1">
    <source>
        <dbReference type="ARBA" id="ARBA00022664"/>
    </source>
</evidence>
<keyword evidence="2" id="KW-0863">Zinc-finger</keyword>
<sequence>MPYRTLNNACSLIVSVPFLDENLTTFPSWRLRLEEVLKIQNIHDIVIGKVVRPGPDVEHVRTSEEGYNPEESIADWDRLSDVACSTIRLTLAIDMAMRYQEIKPARTLFTMICDMYDRSIADRLLRIEDSLRKTTGRIRCWNCGHPGHHLSNCNQPGLKKKPKSFTVPSPPCPTLTAPVDNSNPNEDSSFDDETNVVWT</sequence>
<dbReference type="InterPro" id="IPR036875">
    <property type="entry name" value="Znf_CCHC_sf"/>
</dbReference>
<evidence type="ECO:0000313" key="5">
    <source>
        <dbReference type="EMBL" id="OAV99635.1"/>
    </source>
</evidence>
<proteinExistence type="predicted"/>
<keyword evidence="2" id="KW-0862">Zinc</keyword>
<gene>
    <name evidence="5" type="ORF">PTTG_25234</name>
</gene>
<reference evidence="6 7" key="3">
    <citation type="journal article" date="2017" name="G3 (Bethesda)">
        <title>Comparative analysis highlights variable genome content of wheat rusts and divergence of the mating loci.</title>
        <authorList>
            <person name="Cuomo C.A."/>
            <person name="Bakkeren G."/>
            <person name="Khalil H.B."/>
            <person name="Panwar V."/>
            <person name="Joly D."/>
            <person name="Linning R."/>
            <person name="Sakthikumar S."/>
            <person name="Song X."/>
            <person name="Adiconis X."/>
            <person name="Fan L."/>
            <person name="Goldberg J.M."/>
            <person name="Levin J.Z."/>
            <person name="Young S."/>
            <person name="Zeng Q."/>
            <person name="Anikster Y."/>
            <person name="Bruce M."/>
            <person name="Wang M."/>
            <person name="Yin C."/>
            <person name="McCallum B."/>
            <person name="Szabo L.J."/>
            <person name="Hulbert S."/>
            <person name="Chen X."/>
            <person name="Fellers J.P."/>
        </authorList>
    </citation>
    <scope>NUCLEOTIDE SEQUENCE</scope>
    <source>
        <strain evidence="7">Isolate 1-1 / race 1 (BBBD)</strain>
        <strain evidence="6">isolate 1-1 / race 1 (BBBD)</strain>
    </source>
</reference>
<reference evidence="5" key="2">
    <citation type="submission" date="2016-05" db="EMBL/GenBank/DDBJ databases">
        <title>Comparative analysis highlights variable genome content of wheat rusts and divergence of the mating loci.</title>
        <authorList>
            <person name="Cuomo C.A."/>
            <person name="Bakkeren G."/>
            <person name="Szabo L."/>
            <person name="Khalil H."/>
            <person name="Joly D."/>
            <person name="Goldberg J."/>
            <person name="Young S."/>
            <person name="Zeng Q."/>
            <person name="Fellers J."/>
        </authorList>
    </citation>
    <scope>NUCLEOTIDE SEQUENCE [LARGE SCALE GENOMIC DNA]</scope>
    <source>
        <strain evidence="5">1-1 BBBD Race 1</strain>
    </source>
</reference>
<dbReference type="AlphaFoldDB" id="A0A180H3Q0"/>
<dbReference type="SUPFAM" id="SSF57756">
    <property type="entry name" value="Retrovirus zinc finger-like domains"/>
    <property type="match status" value="1"/>
</dbReference>
<keyword evidence="1" id="KW-0507">mRNA processing</keyword>
<evidence type="ECO:0000259" key="4">
    <source>
        <dbReference type="PROSITE" id="PS50158"/>
    </source>
</evidence>
<feature type="domain" description="CCHC-type" evidence="4">
    <location>
        <begin position="139"/>
        <end position="155"/>
    </location>
</feature>
<evidence type="ECO:0000256" key="2">
    <source>
        <dbReference type="PROSITE-ProRule" id="PRU00047"/>
    </source>
</evidence>
<evidence type="ECO:0000256" key="3">
    <source>
        <dbReference type="SAM" id="MobiDB-lite"/>
    </source>
</evidence>
<keyword evidence="7" id="KW-1185">Reference proteome</keyword>
<feature type="compositionally biased region" description="Acidic residues" evidence="3">
    <location>
        <begin position="188"/>
        <end position="199"/>
    </location>
</feature>
<keyword evidence="2" id="KW-0479">Metal-binding</keyword>
<protein>
    <submittedName>
        <fullName evidence="6">CCHC-type domain-containing protein</fullName>
    </submittedName>
</protein>
<dbReference type="InterPro" id="IPR001878">
    <property type="entry name" value="Znf_CCHC"/>
</dbReference>
<dbReference type="EMBL" id="ADAS02000002">
    <property type="protein sequence ID" value="OAV99635.1"/>
    <property type="molecule type" value="Genomic_DNA"/>
</dbReference>
<dbReference type="VEuPathDB" id="FungiDB:PTTG_25234"/>
<dbReference type="GO" id="GO:0006397">
    <property type="term" value="P:mRNA processing"/>
    <property type="evidence" value="ECO:0007669"/>
    <property type="project" value="UniProtKB-KW"/>
</dbReference>
<feature type="region of interest" description="Disordered" evidence="3">
    <location>
        <begin position="159"/>
        <end position="199"/>
    </location>
</feature>
<evidence type="ECO:0000313" key="6">
    <source>
        <dbReference type="EnsemblFungi" id="PTTG_25234-t43_1-p1"/>
    </source>
</evidence>
<reference evidence="5" key="1">
    <citation type="submission" date="2009-11" db="EMBL/GenBank/DDBJ databases">
        <authorList>
            <consortium name="The Broad Institute Genome Sequencing Platform"/>
            <person name="Ward D."/>
            <person name="Feldgarden M."/>
            <person name="Earl A."/>
            <person name="Young S.K."/>
            <person name="Zeng Q."/>
            <person name="Koehrsen M."/>
            <person name="Alvarado L."/>
            <person name="Berlin A."/>
            <person name="Bochicchio J."/>
            <person name="Borenstein D."/>
            <person name="Chapman S.B."/>
            <person name="Chen Z."/>
            <person name="Engels R."/>
            <person name="Freedman E."/>
            <person name="Gellesch M."/>
            <person name="Goldberg J."/>
            <person name="Griggs A."/>
            <person name="Gujja S."/>
            <person name="Heilman E."/>
            <person name="Heiman D."/>
            <person name="Hepburn T."/>
            <person name="Howarth C."/>
            <person name="Jen D."/>
            <person name="Larson L."/>
            <person name="Lewis B."/>
            <person name="Mehta T."/>
            <person name="Park D."/>
            <person name="Pearson M."/>
            <person name="Roberts A."/>
            <person name="Saif S."/>
            <person name="Shea T."/>
            <person name="Shenoy N."/>
            <person name="Sisk P."/>
            <person name="Stolte C."/>
            <person name="Sykes S."/>
            <person name="Thomson T."/>
            <person name="Walk T."/>
            <person name="White J."/>
            <person name="Yandava C."/>
            <person name="Izard J."/>
            <person name="Baranova O.V."/>
            <person name="Blanton J.M."/>
            <person name="Tanner A.C."/>
            <person name="Dewhirst F.E."/>
            <person name="Haas B."/>
            <person name="Nusbaum C."/>
            <person name="Birren B."/>
        </authorList>
    </citation>
    <scope>NUCLEOTIDE SEQUENCE [LARGE SCALE GENOMIC DNA]</scope>
    <source>
        <strain evidence="5">1-1 BBBD Race 1</strain>
    </source>
</reference>
<dbReference type="PROSITE" id="PS50158">
    <property type="entry name" value="ZF_CCHC"/>
    <property type="match status" value="1"/>
</dbReference>
<dbReference type="EnsemblFungi" id="PTTG_25234-t43_1">
    <property type="protein sequence ID" value="PTTG_25234-t43_1-p1"/>
    <property type="gene ID" value="PTTG_25234"/>
</dbReference>
<accession>A0A180H3Q0</accession>
<dbReference type="GO" id="GO:0008270">
    <property type="term" value="F:zinc ion binding"/>
    <property type="evidence" value="ECO:0007669"/>
    <property type="project" value="UniProtKB-KW"/>
</dbReference>
<reference evidence="6" key="4">
    <citation type="submission" date="2025-05" db="UniProtKB">
        <authorList>
            <consortium name="EnsemblFungi"/>
        </authorList>
    </citation>
    <scope>IDENTIFICATION</scope>
    <source>
        <strain evidence="6">isolate 1-1 / race 1 (BBBD)</strain>
    </source>
</reference>
<dbReference type="Proteomes" id="UP000005240">
    <property type="component" value="Unassembled WGS sequence"/>
</dbReference>
<organism evidence="5">
    <name type="scientific">Puccinia triticina (isolate 1-1 / race 1 (BBBD))</name>
    <name type="common">Brown leaf rust fungus</name>
    <dbReference type="NCBI Taxonomy" id="630390"/>
    <lineage>
        <taxon>Eukaryota</taxon>
        <taxon>Fungi</taxon>
        <taxon>Dikarya</taxon>
        <taxon>Basidiomycota</taxon>
        <taxon>Pucciniomycotina</taxon>
        <taxon>Pucciniomycetes</taxon>
        <taxon>Pucciniales</taxon>
        <taxon>Pucciniaceae</taxon>
        <taxon>Puccinia</taxon>
    </lineage>
</organism>
<evidence type="ECO:0000313" key="7">
    <source>
        <dbReference type="Proteomes" id="UP000005240"/>
    </source>
</evidence>
<name>A0A180H3Q0_PUCT1</name>